<reference evidence="12 13" key="1">
    <citation type="journal article" date="2015" name="Annu Rev Anim Biosci">
        <title>The Genome 10K Project: a way forward.</title>
        <authorList>
            <person name="Koepfli K.P."/>
            <person name="Paten B."/>
            <person name="O'Brien S.J."/>
            <person name="Koepfli K.P."/>
            <person name="Paten B."/>
            <person name="Antunes A."/>
            <person name="Belov K."/>
            <person name="Bustamante C."/>
            <person name="Castoe T.A."/>
            <person name="Clawson H."/>
            <person name="Crawford A.J."/>
            <person name="Diekhans M."/>
            <person name="Distel D."/>
            <person name="Durbin R."/>
            <person name="Earl D."/>
            <person name="Fujita M.K."/>
            <person name="Gamble T."/>
            <person name="Georges A."/>
            <person name="Gemmell N."/>
            <person name="Gilbert M.T."/>
            <person name="Graves J.M."/>
            <person name="Green R.E."/>
            <person name="Hickey G."/>
            <person name="Jarvis E.D."/>
            <person name="Johnson W."/>
            <person name="Komissarov A."/>
            <person name="Korf I."/>
            <person name="Kuhn R."/>
            <person name="Larkin D.M."/>
            <person name="Lewin H."/>
            <person name="Lopez J.V."/>
            <person name="Ma J."/>
            <person name="Marques-Bonet T."/>
            <person name="Miller W."/>
            <person name="Murphy R."/>
            <person name="Pevzner P."/>
            <person name="Shapiro B."/>
            <person name="Steiner C."/>
            <person name="Tamazian G."/>
            <person name="Venkatesh B."/>
            <person name="Wang J."/>
            <person name="Wayne R."/>
            <person name="Wiley E."/>
            <person name="Yang H."/>
            <person name="Zhang G."/>
            <person name="Haussler D."/>
            <person name="Ryder O."/>
            <person name="O'Brien S.J."/>
        </authorList>
    </citation>
    <scope>NUCLEOTIDE SEQUENCE</scope>
</reference>
<feature type="compositionally biased region" description="Basic residues" evidence="10">
    <location>
        <begin position="922"/>
        <end position="942"/>
    </location>
</feature>
<organism evidence="12 13">
    <name type="scientific">Rhinolophus ferrumequinum</name>
    <name type="common">Greater horseshoe bat</name>
    <dbReference type="NCBI Taxonomy" id="59479"/>
    <lineage>
        <taxon>Eukaryota</taxon>
        <taxon>Metazoa</taxon>
        <taxon>Chordata</taxon>
        <taxon>Craniata</taxon>
        <taxon>Vertebrata</taxon>
        <taxon>Euteleostomi</taxon>
        <taxon>Mammalia</taxon>
        <taxon>Eutheria</taxon>
        <taxon>Laurasiatheria</taxon>
        <taxon>Chiroptera</taxon>
        <taxon>Yinpterochiroptera</taxon>
        <taxon>Rhinolophoidea</taxon>
        <taxon>Rhinolophidae</taxon>
        <taxon>Rhinolophinae</taxon>
        <taxon>Rhinolophus</taxon>
    </lineage>
</organism>
<feature type="compositionally biased region" description="Polar residues" evidence="10">
    <location>
        <begin position="1"/>
        <end position="13"/>
    </location>
</feature>
<keyword evidence="4" id="KW-0770">Synapse</keyword>
<evidence type="ECO:0000313" key="13">
    <source>
        <dbReference type="Proteomes" id="UP000472240"/>
    </source>
</evidence>
<sequence>MYGSARTITNLEGSPSRSPRLPRSPRLGHRRTSSGGGGGTGKTLSMENIQSLNAAYATSGPMYLSDHEGVASTTYPKGTMTLGRATNRAVYGGRVTAMGSSPNIASAGLSHTDVLSYTDQHGGLTSSSHHHHHQVPSMLRQVRDSTMLDLQAQLKELQRENDFLRKELDIKDSKLGSSMNSIKTFWSPELKKERVLRKEEAARMSVLKEQMRVSHEENQHLQLTIQALQDELRTQRDLNHLLQQESGNRGAEHFTIELTEENFRRLQAEHDRQAKELFLLRKTLEEMELRIETQKQTLNARDESIKKLLEMLQSKGLPSKSLEDDNERTRRMAEAESQVSHLEVILDQKEKENIHLREELHRRSQLQQEPAKTKALQTVIEMKDTKIASLERNIRDLEDEIQMLKANGVLNTEDREEEIKQIEVYKSHSKFMKTKIDQLKQELSKKESELLALQTKLETLSNQNSDCKQHIEVLKESLTAKEQRAAILQTEVDALRLRLEEKESFLNKKTKQLQDLTEEKGTLAGEIRDMKDMLEVKERKINVLQKKIENLQEQLRDKDKQLTNLKDRVKSLQTDSSNTDTALATLEEALSEKERIIERLKEQRERDDRERLEEIESFRKENKDLKEKVNALQAELTEKESSLIDLKEHASSLASAGLKRDSKLKSLEIAIEQKKEECSKLEAQLKKAHNIEDDSRMNPEFADRIKQLDKEASYYRDECGKAQAEVDRLLEILKEVENEKNDKDKKIAELESLTLRHMKDQNKKVANLKHNQQLEKKKNAQLLEEVRRREDSMADNSQHLQIEELMNALEKTRQELDTTKARLASTQQSLAEKEAHLANLRIERRKQLEEILEMKQEALLAAISEKDANIALLELSASKKKKTQEEVMALKREKDRLVHQLKQQTQNRMKLIADNYDEDHYHHHHHHHHHHRSPGRSQHSNHRPSPDQDDEEGIWA</sequence>
<dbReference type="PANTHER" id="PTHR18861:SF3">
    <property type="entry name" value="ERC PROTEIN 2"/>
    <property type="match status" value="1"/>
</dbReference>
<accession>A0A671G4I7</accession>
<dbReference type="Gene3D" id="1.10.287.1490">
    <property type="match status" value="1"/>
</dbReference>
<gene>
    <name evidence="12" type="primary">ERC2</name>
    <name evidence="11" type="ORF">mRhiFer1_004619</name>
</gene>
<feature type="region of interest" description="Disordered" evidence="10">
    <location>
        <begin position="1"/>
        <end position="44"/>
    </location>
</feature>
<dbReference type="PANTHER" id="PTHR18861">
    <property type="entry name" value="ELKS/RAB6-INTERACTING/CAST PROTEIN"/>
    <property type="match status" value="1"/>
</dbReference>
<feature type="compositionally biased region" description="Acidic residues" evidence="10">
    <location>
        <begin position="947"/>
        <end position="956"/>
    </location>
</feature>
<dbReference type="Proteomes" id="UP000585614">
    <property type="component" value="Unassembled WGS sequence"/>
</dbReference>
<dbReference type="GO" id="GO:0007274">
    <property type="term" value="P:neuromuscular synaptic transmission"/>
    <property type="evidence" value="ECO:0007669"/>
    <property type="project" value="TreeGrafter"/>
</dbReference>
<keyword evidence="6" id="KW-0206">Cytoskeleton</keyword>
<evidence type="ECO:0000256" key="2">
    <source>
        <dbReference type="ARBA" id="ARBA00022490"/>
    </source>
</evidence>
<feature type="compositionally biased region" description="Low complexity" evidence="10">
    <location>
        <begin position="14"/>
        <end position="25"/>
    </location>
</feature>
<keyword evidence="5 9" id="KW-0175">Coiled coil</keyword>
<keyword evidence="13" id="KW-1185">Reference proteome</keyword>
<dbReference type="GO" id="GO:0098882">
    <property type="term" value="F:structural constituent of presynaptic active zone"/>
    <property type="evidence" value="ECO:0007669"/>
    <property type="project" value="TreeGrafter"/>
</dbReference>
<proteinExistence type="predicted"/>
<reference evidence="12" key="5">
    <citation type="submission" date="2025-05" db="UniProtKB">
        <authorList>
            <consortium name="Ensembl"/>
        </authorList>
    </citation>
    <scope>IDENTIFICATION</scope>
</reference>
<dbReference type="CTD" id="26059"/>
<dbReference type="RefSeq" id="XP_032989077.1">
    <property type="nucleotide sequence ID" value="XM_033133186.1"/>
</dbReference>
<dbReference type="GO" id="GO:0048788">
    <property type="term" value="C:cytoskeleton of presynaptic active zone"/>
    <property type="evidence" value="ECO:0007669"/>
    <property type="project" value="TreeGrafter"/>
</dbReference>
<feature type="coiled-coil region" evidence="9">
    <location>
        <begin position="719"/>
        <end position="907"/>
    </location>
</feature>
<feature type="region of interest" description="Disordered" evidence="10">
    <location>
        <begin position="921"/>
        <end position="956"/>
    </location>
</feature>
<name>A0A671G4I7_RHIFE</name>
<evidence type="ECO:0000256" key="5">
    <source>
        <dbReference type="ARBA" id="ARBA00023054"/>
    </source>
</evidence>
<feature type="coiled-coil region" evidence="9">
    <location>
        <begin position="211"/>
        <end position="276"/>
    </location>
</feature>
<dbReference type="AlphaFoldDB" id="A0A671G4I7"/>
<reference evidence="12 13" key="3">
    <citation type="submission" date="2018-12" db="EMBL/GenBank/DDBJ databases">
        <title>G10K-VGP greater horseshoe bat female genome, primary haplotype.</title>
        <authorList>
            <person name="Teeling E."/>
            <person name="Myers G."/>
            <person name="Vernes S."/>
            <person name="Pippel M."/>
            <person name="Winkler S."/>
            <person name="Fedrigo O."/>
            <person name="Rhie A."/>
            <person name="Koren S."/>
            <person name="Phillippy A."/>
            <person name="Lewin H."/>
            <person name="Damas J."/>
            <person name="Howe K."/>
            <person name="Mountcastle J."/>
            <person name="Jarvis E.D."/>
        </authorList>
    </citation>
    <scope>NUCLEOTIDE SEQUENCE [LARGE SCALE GENOMIC DNA]</scope>
</reference>
<dbReference type="EMBL" id="JACAGC010000016">
    <property type="protein sequence ID" value="KAF6312797.1"/>
    <property type="molecule type" value="Genomic_DNA"/>
</dbReference>
<reference evidence="11 14" key="4">
    <citation type="journal article" date="2020" name="Nature">
        <title>Six reference-quality genomes reveal evolution of bat adaptations.</title>
        <authorList>
            <person name="Jebb D."/>
            <person name="Huang Z."/>
            <person name="Pippel M."/>
            <person name="Hughes G.M."/>
            <person name="Lavrichenko K."/>
            <person name="Devanna P."/>
            <person name="Winkler S."/>
            <person name="Jermiin L.S."/>
            <person name="Skirmuntt E.C."/>
            <person name="Katzourakis A."/>
            <person name="Burkitt-Gray L."/>
            <person name="Ray D.A."/>
            <person name="Sullivan K.A.M."/>
            <person name="Roscito J.G."/>
            <person name="Kirilenko B.M."/>
            <person name="Davalos L.M."/>
            <person name="Corthals A.P."/>
            <person name="Power M.L."/>
            <person name="Jones G."/>
            <person name="Ransome R.D."/>
            <person name="Dechmann D.K.N."/>
            <person name="Locatelli A.G."/>
            <person name="Puechmaille S.J."/>
            <person name="Fedrigo O."/>
            <person name="Jarvis E.D."/>
            <person name="Hiller M."/>
            <person name="Vernes S.C."/>
            <person name="Myers E.W."/>
            <person name="Teeling E.C."/>
        </authorList>
    </citation>
    <scope>NUCLEOTIDE SEQUENCE [LARGE SCALE GENOMIC DNA]</scope>
    <source>
        <strain evidence="11">MRhiFer1</strain>
        <tissue evidence="11">Lung</tissue>
    </source>
</reference>
<dbReference type="Pfam" id="PF10174">
    <property type="entry name" value="Cast"/>
    <property type="match status" value="1"/>
</dbReference>
<evidence type="ECO:0000256" key="10">
    <source>
        <dbReference type="SAM" id="MobiDB-lite"/>
    </source>
</evidence>
<evidence type="ECO:0000256" key="3">
    <source>
        <dbReference type="ARBA" id="ARBA00022553"/>
    </source>
</evidence>
<keyword evidence="2" id="KW-0963">Cytoplasm</keyword>
<dbReference type="Ensembl" id="ENSRFET00010035655.1">
    <property type="protein sequence ID" value="ENSRFEP00010032923.1"/>
    <property type="gene ID" value="ENSRFEG00010021653.1"/>
</dbReference>
<dbReference type="Proteomes" id="UP000472240">
    <property type="component" value="Chromosome 17"/>
</dbReference>
<feature type="coiled-coil region" evidence="9">
    <location>
        <begin position="147"/>
        <end position="174"/>
    </location>
</feature>
<dbReference type="GeneTree" id="ENSGT00650000093320"/>
<evidence type="ECO:0000313" key="14">
    <source>
        <dbReference type="Proteomes" id="UP000585614"/>
    </source>
</evidence>
<dbReference type="InterPro" id="IPR019323">
    <property type="entry name" value="ELKS/CAST"/>
</dbReference>
<keyword evidence="3" id="KW-0597">Phosphoprotein</keyword>
<evidence type="ECO:0000256" key="6">
    <source>
        <dbReference type="ARBA" id="ARBA00023212"/>
    </source>
</evidence>
<evidence type="ECO:0000313" key="12">
    <source>
        <dbReference type="Ensembl" id="ENSRFEP00010032923.1"/>
    </source>
</evidence>
<dbReference type="GeneID" id="117037276"/>
<evidence type="ECO:0000256" key="9">
    <source>
        <dbReference type="SAM" id="Coils"/>
    </source>
</evidence>
<keyword evidence="7" id="KW-0966">Cell projection</keyword>
<protein>
    <submittedName>
        <fullName evidence="11 12">ELKS/RAB6-interacting/CAST family member 2</fullName>
    </submittedName>
</protein>
<dbReference type="GO" id="GO:0048167">
    <property type="term" value="P:regulation of synaptic plasticity"/>
    <property type="evidence" value="ECO:0007669"/>
    <property type="project" value="TreeGrafter"/>
</dbReference>
<dbReference type="RefSeq" id="XP_032989078.1">
    <property type="nucleotide sequence ID" value="XM_033133187.1"/>
</dbReference>
<evidence type="ECO:0000256" key="4">
    <source>
        <dbReference type="ARBA" id="ARBA00023018"/>
    </source>
</evidence>
<comment type="subcellular location">
    <subcellularLocation>
        <location evidence="1">Cytoplasm</location>
        <location evidence="1">Cytoskeleton</location>
    </subcellularLocation>
    <subcellularLocation>
        <location evidence="8">Presynapse</location>
    </subcellularLocation>
</comment>
<evidence type="ECO:0000256" key="7">
    <source>
        <dbReference type="ARBA" id="ARBA00023273"/>
    </source>
</evidence>
<evidence type="ECO:0000256" key="1">
    <source>
        <dbReference type="ARBA" id="ARBA00004245"/>
    </source>
</evidence>
<feature type="coiled-coil region" evidence="9">
    <location>
        <begin position="332"/>
        <end position="691"/>
    </location>
</feature>
<evidence type="ECO:0000313" key="11">
    <source>
        <dbReference type="EMBL" id="KAF6312797.1"/>
    </source>
</evidence>
<dbReference type="SUPFAM" id="SSF57997">
    <property type="entry name" value="Tropomyosin"/>
    <property type="match status" value="1"/>
</dbReference>
<dbReference type="GO" id="GO:0030424">
    <property type="term" value="C:axon"/>
    <property type="evidence" value="ECO:0007669"/>
    <property type="project" value="UniProtKB-SubCell"/>
</dbReference>
<reference evidence="12 13" key="2">
    <citation type="journal article" date="2018" name="Annu Rev Anim Biosci">
        <title>Bat Biology, Genomes, and the Bat1K Project: To Generate Chromosome-Level Genomes for All Living Bat Species.</title>
        <authorList>
            <person name="Teeling E.C."/>
            <person name="Vernes S.C."/>
            <person name="Davalos L.M."/>
            <person name="Ray D.A."/>
            <person name="Gilbert M.T.P."/>
            <person name="Myers E."/>
        </authorList>
    </citation>
    <scope>NUCLEOTIDE SEQUENCE</scope>
</reference>
<evidence type="ECO:0000256" key="8">
    <source>
        <dbReference type="ARBA" id="ARBA00034106"/>
    </source>
</evidence>